<evidence type="ECO:0000256" key="3">
    <source>
        <dbReference type="ARBA" id="ARBA00022692"/>
    </source>
</evidence>
<proteinExistence type="predicted"/>
<evidence type="ECO:0000256" key="4">
    <source>
        <dbReference type="ARBA" id="ARBA00022989"/>
    </source>
</evidence>
<dbReference type="OrthoDB" id="178667at2"/>
<dbReference type="GO" id="GO:0005886">
    <property type="term" value="C:plasma membrane"/>
    <property type="evidence" value="ECO:0007669"/>
    <property type="project" value="UniProtKB-SubCell"/>
</dbReference>
<dbReference type="Proteomes" id="UP000006695">
    <property type="component" value="Chromosome"/>
</dbReference>
<dbReference type="EMBL" id="CP000698">
    <property type="protein sequence ID" value="ABQ25587.1"/>
    <property type="molecule type" value="Genomic_DNA"/>
</dbReference>
<feature type="transmembrane region" description="Helical" evidence="6">
    <location>
        <begin position="159"/>
        <end position="179"/>
    </location>
</feature>
<dbReference type="Pfam" id="PF13520">
    <property type="entry name" value="AA_permease_2"/>
    <property type="match status" value="1"/>
</dbReference>
<feature type="transmembrane region" description="Helical" evidence="6">
    <location>
        <begin position="20"/>
        <end position="40"/>
    </location>
</feature>
<dbReference type="InterPro" id="IPR050367">
    <property type="entry name" value="APC_superfamily"/>
</dbReference>
<feature type="transmembrane region" description="Helical" evidence="6">
    <location>
        <begin position="325"/>
        <end position="347"/>
    </location>
</feature>
<evidence type="ECO:0000256" key="1">
    <source>
        <dbReference type="ARBA" id="ARBA00004651"/>
    </source>
</evidence>
<dbReference type="RefSeq" id="WP_011938303.1">
    <property type="nucleotide sequence ID" value="NC_009483.1"/>
</dbReference>
<keyword evidence="8" id="KW-1185">Reference proteome</keyword>
<evidence type="ECO:0000256" key="6">
    <source>
        <dbReference type="SAM" id="Phobius"/>
    </source>
</evidence>
<protein>
    <submittedName>
        <fullName evidence="7">Amino acid/polyamine/organocation transporter, APC superfamily</fullName>
    </submittedName>
</protein>
<feature type="transmembrane region" description="Helical" evidence="6">
    <location>
        <begin position="383"/>
        <end position="405"/>
    </location>
</feature>
<feature type="transmembrane region" description="Helical" evidence="6">
    <location>
        <begin position="94"/>
        <end position="117"/>
    </location>
</feature>
<keyword evidence="4 6" id="KW-1133">Transmembrane helix</keyword>
<organism evidence="7 8">
    <name type="scientific">Geotalea uraniireducens (strain Rf4)</name>
    <name type="common">Geobacter uraniireducens</name>
    <dbReference type="NCBI Taxonomy" id="351605"/>
    <lineage>
        <taxon>Bacteria</taxon>
        <taxon>Pseudomonadati</taxon>
        <taxon>Thermodesulfobacteriota</taxon>
        <taxon>Desulfuromonadia</taxon>
        <taxon>Geobacterales</taxon>
        <taxon>Geobacteraceae</taxon>
        <taxon>Geotalea</taxon>
    </lineage>
</organism>
<reference evidence="7 8" key="1">
    <citation type="submission" date="2007-05" db="EMBL/GenBank/DDBJ databases">
        <title>Complete sequence of Geobacter uraniireducens Rf4.</title>
        <authorList>
            <consortium name="US DOE Joint Genome Institute"/>
            <person name="Copeland A."/>
            <person name="Lucas S."/>
            <person name="Lapidus A."/>
            <person name="Barry K."/>
            <person name="Detter J.C."/>
            <person name="Glavina del Rio T."/>
            <person name="Hammon N."/>
            <person name="Israni S."/>
            <person name="Dalin E."/>
            <person name="Tice H."/>
            <person name="Pitluck S."/>
            <person name="Chertkov O."/>
            <person name="Brettin T."/>
            <person name="Bruce D."/>
            <person name="Han C."/>
            <person name="Schmutz J."/>
            <person name="Larimer F."/>
            <person name="Land M."/>
            <person name="Hauser L."/>
            <person name="Kyrpides N."/>
            <person name="Mikhailova N."/>
            <person name="Shelobolina E."/>
            <person name="Aklujkar M."/>
            <person name="Lovley D."/>
            <person name="Richardson P."/>
        </authorList>
    </citation>
    <scope>NUCLEOTIDE SEQUENCE [LARGE SCALE GENOMIC DNA]</scope>
    <source>
        <strain evidence="8">ATCC BAA-1134 / JCM 13001 / Rf4</strain>
    </source>
</reference>
<dbReference type="PIRSF" id="PIRSF006060">
    <property type="entry name" value="AA_transporter"/>
    <property type="match status" value="1"/>
</dbReference>
<keyword evidence="5 6" id="KW-0472">Membrane</keyword>
<feature type="transmembrane region" description="Helical" evidence="6">
    <location>
        <begin position="353"/>
        <end position="374"/>
    </location>
</feature>
<dbReference type="STRING" id="351605.Gura_1386"/>
<name>A5GA16_GEOUR</name>
<dbReference type="InterPro" id="IPR002293">
    <property type="entry name" value="AA/rel_permease1"/>
</dbReference>
<feature type="transmembrane region" description="Helical" evidence="6">
    <location>
        <begin position="199"/>
        <end position="220"/>
    </location>
</feature>
<dbReference type="PANTHER" id="PTHR42770">
    <property type="entry name" value="AMINO ACID TRANSPORTER-RELATED"/>
    <property type="match status" value="1"/>
</dbReference>
<dbReference type="AlphaFoldDB" id="A5GA16"/>
<feature type="transmembrane region" description="Helical" evidence="6">
    <location>
        <begin position="277"/>
        <end position="305"/>
    </location>
</feature>
<comment type="subcellular location">
    <subcellularLocation>
        <location evidence="1">Cell membrane</location>
        <topology evidence="1">Multi-pass membrane protein</topology>
    </subcellularLocation>
</comment>
<feature type="transmembrane region" description="Helical" evidence="6">
    <location>
        <begin position="129"/>
        <end position="147"/>
    </location>
</feature>
<dbReference type="PANTHER" id="PTHR42770:SF13">
    <property type="entry name" value="L-METHIONINE_BRANCHED-CHAIN AMINO ACID EXPORTER YJEH"/>
    <property type="match status" value="1"/>
</dbReference>
<keyword evidence="3 6" id="KW-0812">Transmembrane</keyword>
<dbReference type="Gene3D" id="1.20.1740.10">
    <property type="entry name" value="Amino acid/polyamine transporter I"/>
    <property type="match status" value="1"/>
</dbReference>
<keyword evidence="2" id="KW-1003">Cell membrane</keyword>
<accession>A5GA16</accession>
<evidence type="ECO:0000313" key="7">
    <source>
        <dbReference type="EMBL" id="ABQ25587.1"/>
    </source>
</evidence>
<evidence type="ECO:0000313" key="8">
    <source>
        <dbReference type="Proteomes" id="UP000006695"/>
    </source>
</evidence>
<feature type="transmembrane region" description="Helical" evidence="6">
    <location>
        <begin position="232"/>
        <end position="257"/>
    </location>
</feature>
<dbReference type="GO" id="GO:0022857">
    <property type="term" value="F:transmembrane transporter activity"/>
    <property type="evidence" value="ECO:0007669"/>
    <property type="project" value="InterPro"/>
</dbReference>
<sequence>MHDQQPPAQLQKTITLWKGLALAVSTVIGSGLLGLPGMALEIGNVHTVVGGWLLISLMLIPLVYIFAYLGLTFTSSAGLSKYAQVSIGDWGGHAVTAVLCGTFMVGIPVLALIGGAYAQNMCGFSENAVFVLAIGILVLSTGFNLLGVAATNWINTASLIALVAMTAVIVLSNASFFIIGINTFGETLGGKGHLNYNDLWRTAALLFWAFIGWENLSFSMEEFKNPSKTIPAVYWISFVIVIALYMALTITSIGAEVSGVSVKGASGLASLVNRTPIGMLLVVIMVVVITANACAWVMGASRLYYASGRDGILPSIIGTLTNKGIPLNSLLLSLMIYSAVIIAAYHFKLPPANLVLVVSQNFLVLYLISIFAYWKTERRSRRWFITVLGLLSCAFLLSGFSWWILYPVFLVGVGYCNYCRIKLKTAIYEKIRQR</sequence>
<feature type="transmembrane region" description="Helical" evidence="6">
    <location>
        <begin position="52"/>
        <end position="73"/>
    </location>
</feature>
<dbReference type="HOGENOM" id="CLU_007946_18_0_7"/>
<evidence type="ECO:0000256" key="2">
    <source>
        <dbReference type="ARBA" id="ARBA00022475"/>
    </source>
</evidence>
<evidence type="ECO:0000256" key="5">
    <source>
        <dbReference type="ARBA" id="ARBA00023136"/>
    </source>
</evidence>
<gene>
    <name evidence="7" type="ordered locus">Gura_1386</name>
</gene>
<dbReference type="KEGG" id="gur:Gura_1386"/>